<dbReference type="GO" id="GO:1902201">
    <property type="term" value="P:negative regulation of bacterial-type flagellum-dependent cell motility"/>
    <property type="evidence" value="ECO:0007669"/>
    <property type="project" value="TreeGrafter"/>
</dbReference>
<dbReference type="FunFam" id="3.30.70.270:FF:000001">
    <property type="entry name" value="Diguanylate cyclase domain protein"/>
    <property type="match status" value="1"/>
</dbReference>
<reference evidence="6" key="1">
    <citation type="submission" date="2016-10" db="EMBL/GenBank/DDBJ databases">
        <authorList>
            <person name="Varghese N."/>
            <person name="Submissions S."/>
        </authorList>
    </citation>
    <scope>NUCLEOTIDE SEQUENCE [LARGE SCALE GENOMIC DNA]</scope>
    <source>
        <strain evidence="6">DSM 18887</strain>
    </source>
</reference>
<dbReference type="InterPro" id="IPR050469">
    <property type="entry name" value="Diguanylate_Cyclase"/>
</dbReference>
<comment type="cofactor">
    <cofactor evidence="1">
        <name>Mg(2+)</name>
        <dbReference type="ChEBI" id="CHEBI:18420"/>
    </cofactor>
</comment>
<dbReference type="InterPro" id="IPR000160">
    <property type="entry name" value="GGDEF_dom"/>
</dbReference>
<dbReference type="RefSeq" id="WP_091353394.1">
    <property type="nucleotide sequence ID" value="NZ_AP025284.1"/>
</dbReference>
<dbReference type="GO" id="GO:0052621">
    <property type="term" value="F:diguanylate cyclase activity"/>
    <property type="evidence" value="ECO:0007669"/>
    <property type="project" value="UniProtKB-EC"/>
</dbReference>
<dbReference type="PANTHER" id="PTHR45138">
    <property type="entry name" value="REGULATORY COMPONENTS OF SENSORY TRANSDUCTION SYSTEM"/>
    <property type="match status" value="1"/>
</dbReference>
<keyword evidence="6" id="KW-1185">Reference proteome</keyword>
<evidence type="ECO:0000256" key="2">
    <source>
        <dbReference type="ARBA" id="ARBA00012528"/>
    </source>
</evidence>
<dbReference type="Pfam" id="PF00990">
    <property type="entry name" value="GGDEF"/>
    <property type="match status" value="1"/>
</dbReference>
<protein>
    <recommendedName>
        <fullName evidence="2">diguanylate cyclase</fullName>
        <ecNumber evidence="2">2.7.7.65</ecNumber>
    </recommendedName>
</protein>
<sequence length="347" mass="39081">MARHKPNPYSDDSYDQAAINLRLALSVLGEHRLPSSPVNFRLAYDLIDGRSHSLNDQFKAVLASEHTDLNEALWDLYRKFYIQDEEALELIRAELQGILTGVVNECGFARGELLAYSGRLNILADLMNADANSELTLTAVKDAIKDAQEVAETQQQLGSQLTDVLKEVREIRKVINEVREESHIDPLTGVSNRRAFDFALDHQIDEATDQSEPLSLLLCDIDNFKKFNDDYGHLVGDKVLQFVAKQLKRSIKGRDFVCRFGGEEFAIILPQTPLKSAVIVADQLRLAISKSRLKRANSDEVYGHVTLSFGVAELRPDEARNDLIDRADRGLYQAKKNGRNRVEMITD</sequence>
<dbReference type="AlphaFoldDB" id="A0A1H9DCL3"/>
<dbReference type="OrthoDB" id="9812260at2"/>
<proteinExistence type="predicted"/>
<organism evidence="5 6">
    <name type="scientific">Amphritea atlantica</name>
    <dbReference type="NCBI Taxonomy" id="355243"/>
    <lineage>
        <taxon>Bacteria</taxon>
        <taxon>Pseudomonadati</taxon>
        <taxon>Pseudomonadota</taxon>
        <taxon>Gammaproteobacteria</taxon>
        <taxon>Oceanospirillales</taxon>
        <taxon>Oceanospirillaceae</taxon>
        <taxon>Amphritea</taxon>
    </lineage>
</organism>
<dbReference type="STRING" id="355243.SAMN03080615_00478"/>
<dbReference type="EC" id="2.7.7.65" evidence="2"/>
<accession>A0A1H9DCL3</accession>
<dbReference type="EMBL" id="FOGB01000001">
    <property type="protein sequence ID" value="SEQ11235.1"/>
    <property type="molecule type" value="Genomic_DNA"/>
</dbReference>
<feature type="domain" description="GGDEF" evidence="4">
    <location>
        <begin position="212"/>
        <end position="347"/>
    </location>
</feature>
<dbReference type="CDD" id="cd01949">
    <property type="entry name" value="GGDEF"/>
    <property type="match status" value="1"/>
</dbReference>
<dbReference type="NCBIfam" id="TIGR00254">
    <property type="entry name" value="GGDEF"/>
    <property type="match status" value="1"/>
</dbReference>
<evidence type="ECO:0000259" key="4">
    <source>
        <dbReference type="PROSITE" id="PS50887"/>
    </source>
</evidence>
<evidence type="ECO:0000313" key="6">
    <source>
        <dbReference type="Proteomes" id="UP000198749"/>
    </source>
</evidence>
<dbReference type="PROSITE" id="PS50887">
    <property type="entry name" value="GGDEF"/>
    <property type="match status" value="1"/>
</dbReference>
<dbReference type="Gene3D" id="3.30.70.270">
    <property type="match status" value="1"/>
</dbReference>
<dbReference type="SMART" id="SM00267">
    <property type="entry name" value="GGDEF"/>
    <property type="match status" value="1"/>
</dbReference>
<dbReference type="SUPFAM" id="SSF55073">
    <property type="entry name" value="Nucleotide cyclase"/>
    <property type="match status" value="1"/>
</dbReference>
<gene>
    <name evidence="5" type="ORF">SAMN03080615_00478</name>
</gene>
<comment type="catalytic activity">
    <reaction evidence="3">
        <text>2 GTP = 3',3'-c-di-GMP + 2 diphosphate</text>
        <dbReference type="Rhea" id="RHEA:24898"/>
        <dbReference type="ChEBI" id="CHEBI:33019"/>
        <dbReference type="ChEBI" id="CHEBI:37565"/>
        <dbReference type="ChEBI" id="CHEBI:58805"/>
        <dbReference type="EC" id="2.7.7.65"/>
    </reaction>
</comment>
<dbReference type="GO" id="GO:0005886">
    <property type="term" value="C:plasma membrane"/>
    <property type="evidence" value="ECO:0007669"/>
    <property type="project" value="TreeGrafter"/>
</dbReference>
<evidence type="ECO:0000256" key="3">
    <source>
        <dbReference type="ARBA" id="ARBA00034247"/>
    </source>
</evidence>
<dbReference type="GO" id="GO:0043709">
    <property type="term" value="P:cell adhesion involved in single-species biofilm formation"/>
    <property type="evidence" value="ECO:0007669"/>
    <property type="project" value="TreeGrafter"/>
</dbReference>
<evidence type="ECO:0000256" key="1">
    <source>
        <dbReference type="ARBA" id="ARBA00001946"/>
    </source>
</evidence>
<dbReference type="InterPro" id="IPR043128">
    <property type="entry name" value="Rev_trsase/Diguanyl_cyclase"/>
</dbReference>
<name>A0A1H9DCL3_9GAMM</name>
<evidence type="ECO:0000313" key="5">
    <source>
        <dbReference type="EMBL" id="SEQ11235.1"/>
    </source>
</evidence>
<dbReference type="PANTHER" id="PTHR45138:SF9">
    <property type="entry name" value="DIGUANYLATE CYCLASE DGCM-RELATED"/>
    <property type="match status" value="1"/>
</dbReference>
<dbReference type="InterPro" id="IPR029787">
    <property type="entry name" value="Nucleotide_cyclase"/>
</dbReference>
<dbReference type="Proteomes" id="UP000198749">
    <property type="component" value="Unassembled WGS sequence"/>
</dbReference>